<evidence type="ECO:0000256" key="1">
    <source>
        <dbReference type="SAM" id="MobiDB-lite"/>
    </source>
</evidence>
<name>A0ABS8Y309_DATST</name>
<feature type="non-terminal residue" evidence="2">
    <location>
        <position position="97"/>
    </location>
</feature>
<comment type="caution">
    <text evidence="2">The sequence shown here is derived from an EMBL/GenBank/DDBJ whole genome shotgun (WGS) entry which is preliminary data.</text>
</comment>
<feature type="non-terminal residue" evidence="2">
    <location>
        <position position="1"/>
    </location>
</feature>
<proteinExistence type="predicted"/>
<feature type="region of interest" description="Disordered" evidence="1">
    <location>
        <begin position="50"/>
        <end position="73"/>
    </location>
</feature>
<sequence>NLSKQYISLKGYIVHIELVQPPRIWGVTLVPRNKITNRQADLVVKNALASMGNSSSDDEDEDGRDDNQSLISKEEESNKFLTLMAHSSSKIEYDIGK</sequence>
<protein>
    <submittedName>
        <fullName evidence="2">Uncharacterized protein</fullName>
    </submittedName>
</protein>
<reference evidence="2 3" key="1">
    <citation type="journal article" date="2021" name="BMC Genomics">
        <title>Datura genome reveals duplications of psychoactive alkaloid biosynthetic genes and high mutation rate following tissue culture.</title>
        <authorList>
            <person name="Rajewski A."/>
            <person name="Carter-House D."/>
            <person name="Stajich J."/>
            <person name="Litt A."/>
        </authorList>
    </citation>
    <scope>NUCLEOTIDE SEQUENCE [LARGE SCALE GENOMIC DNA]</scope>
    <source>
        <strain evidence="2">AR-01</strain>
    </source>
</reference>
<evidence type="ECO:0000313" key="2">
    <source>
        <dbReference type="EMBL" id="MCE5166271.1"/>
    </source>
</evidence>
<organism evidence="2 3">
    <name type="scientific">Datura stramonium</name>
    <name type="common">Jimsonweed</name>
    <name type="synonym">Common thornapple</name>
    <dbReference type="NCBI Taxonomy" id="4076"/>
    <lineage>
        <taxon>Eukaryota</taxon>
        <taxon>Viridiplantae</taxon>
        <taxon>Streptophyta</taxon>
        <taxon>Embryophyta</taxon>
        <taxon>Tracheophyta</taxon>
        <taxon>Spermatophyta</taxon>
        <taxon>Magnoliopsida</taxon>
        <taxon>eudicotyledons</taxon>
        <taxon>Gunneridae</taxon>
        <taxon>Pentapetalae</taxon>
        <taxon>asterids</taxon>
        <taxon>lamiids</taxon>
        <taxon>Solanales</taxon>
        <taxon>Solanaceae</taxon>
        <taxon>Solanoideae</taxon>
        <taxon>Datureae</taxon>
        <taxon>Datura</taxon>
    </lineage>
</organism>
<gene>
    <name evidence="2" type="ORF">HAX54_016659</name>
</gene>
<dbReference type="EMBL" id="JACEIK010020808">
    <property type="protein sequence ID" value="MCE5166271.1"/>
    <property type="molecule type" value="Genomic_DNA"/>
</dbReference>
<accession>A0ABS8Y309</accession>
<keyword evidence="3" id="KW-1185">Reference proteome</keyword>
<evidence type="ECO:0000313" key="3">
    <source>
        <dbReference type="Proteomes" id="UP000823775"/>
    </source>
</evidence>
<dbReference type="Proteomes" id="UP000823775">
    <property type="component" value="Unassembled WGS sequence"/>
</dbReference>